<keyword evidence="4" id="KW-0732">Signal</keyword>
<proteinExistence type="inferred from homology"/>
<gene>
    <name evidence="8" type="ORF">LNTAR_23059</name>
</gene>
<comment type="similarity">
    <text evidence="2">Belongs to the sulfatase family.</text>
</comment>
<protein>
    <submittedName>
        <fullName evidence="8">N-acetylgalactosamine 6-sulfate sulfatase GALNS</fullName>
    </submittedName>
</protein>
<evidence type="ECO:0000256" key="2">
    <source>
        <dbReference type="ARBA" id="ARBA00008779"/>
    </source>
</evidence>
<evidence type="ECO:0000256" key="6">
    <source>
        <dbReference type="ARBA" id="ARBA00022837"/>
    </source>
</evidence>
<name>A6DGK3_9BACT</name>
<keyword evidence="9" id="KW-1185">Reference proteome</keyword>
<dbReference type="CDD" id="cd16144">
    <property type="entry name" value="ARS_like"/>
    <property type="match status" value="1"/>
</dbReference>
<dbReference type="GO" id="GO:0004065">
    <property type="term" value="F:arylsulfatase activity"/>
    <property type="evidence" value="ECO:0007669"/>
    <property type="project" value="TreeGrafter"/>
</dbReference>
<dbReference type="EMBL" id="ABCK01000002">
    <property type="protein sequence ID" value="EDM29320.1"/>
    <property type="molecule type" value="Genomic_DNA"/>
</dbReference>
<organism evidence="8 9">
    <name type="scientific">Lentisphaera araneosa HTCC2155</name>
    <dbReference type="NCBI Taxonomy" id="313628"/>
    <lineage>
        <taxon>Bacteria</taxon>
        <taxon>Pseudomonadati</taxon>
        <taxon>Lentisphaerota</taxon>
        <taxon>Lentisphaeria</taxon>
        <taxon>Lentisphaerales</taxon>
        <taxon>Lentisphaeraceae</taxon>
        <taxon>Lentisphaera</taxon>
    </lineage>
</organism>
<keyword evidence="3" id="KW-0479">Metal-binding</keyword>
<evidence type="ECO:0000259" key="7">
    <source>
        <dbReference type="Pfam" id="PF00884"/>
    </source>
</evidence>
<dbReference type="InterPro" id="IPR017850">
    <property type="entry name" value="Alkaline_phosphatase_core_sf"/>
</dbReference>
<comment type="cofactor">
    <cofactor evidence="1">
        <name>Ca(2+)</name>
        <dbReference type="ChEBI" id="CHEBI:29108"/>
    </cofactor>
</comment>
<dbReference type="PROSITE" id="PS00149">
    <property type="entry name" value="SULFATASE_2"/>
    <property type="match status" value="1"/>
</dbReference>
<reference evidence="8 9" key="1">
    <citation type="journal article" date="2010" name="J. Bacteriol.">
        <title>Genome sequence of Lentisphaera araneosa HTCC2155T, the type species of the order Lentisphaerales in the phylum Lentisphaerae.</title>
        <authorList>
            <person name="Thrash J.C."/>
            <person name="Cho J.C."/>
            <person name="Vergin K.L."/>
            <person name="Morris R.M."/>
            <person name="Giovannoni S.J."/>
        </authorList>
    </citation>
    <scope>NUCLEOTIDE SEQUENCE [LARGE SCALE GENOMIC DNA]</scope>
    <source>
        <strain evidence="8 9">HTCC2155</strain>
    </source>
</reference>
<dbReference type="SUPFAM" id="SSF53649">
    <property type="entry name" value="Alkaline phosphatase-like"/>
    <property type="match status" value="1"/>
</dbReference>
<dbReference type="Gene3D" id="3.40.720.10">
    <property type="entry name" value="Alkaline Phosphatase, subunit A"/>
    <property type="match status" value="1"/>
</dbReference>
<evidence type="ECO:0000256" key="1">
    <source>
        <dbReference type="ARBA" id="ARBA00001913"/>
    </source>
</evidence>
<dbReference type="PANTHER" id="PTHR42693:SF42">
    <property type="entry name" value="ARYLSULFATASE G"/>
    <property type="match status" value="1"/>
</dbReference>
<dbReference type="InterPro" id="IPR000917">
    <property type="entry name" value="Sulfatase_N"/>
</dbReference>
<keyword evidence="5" id="KW-0378">Hydrolase</keyword>
<comment type="caution">
    <text evidence="8">The sequence shown here is derived from an EMBL/GenBank/DDBJ whole genome shotgun (WGS) entry which is preliminary data.</text>
</comment>
<dbReference type="InterPro" id="IPR024607">
    <property type="entry name" value="Sulfatase_CS"/>
</dbReference>
<evidence type="ECO:0000256" key="3">
    <source>
        <dbReference type="ARBA" id="ARBA00022723"/>
    </source>
</evidence>
<dbReference type="InterPro" id="IPR050738">
    <property type="entry name" value="Sulfatase"/>
</dbReference>
<dbReference type="Proteomes" id="UP000004947">
    <property type="component" value="Unassembled WGS sequence"/>
</dbReference>
<dbReference type="OrthoDB" id="9777768at2"/>
<evidence type="ECO:0000256" key="4">
    <source>
        <dbReference type="ARBA" id="ARBA00022729"/>
    </source>
</evidence>
<dbReference type="RefSeq" id="WP_007277042.1">
    <property type="nucleotide sequence ID" value="NZ_ABCK01000002.1"/>
</dbReference>
<dbReference type="AlphaFoldDB" id="A6DGK3"/>
<dbReference type="eggNOG" id="COG3119">
    <property type="taxonomic scope" value="Bacteria"/>
</dbReference>
<evidence type="ECO:0000313" key="9">
    <source>
        <dbReference type="Proteomes" id="UP000004947"/>
    </source>
</evidence>
<accession>A6DGK3</accession>
<feature type="domain" description="Sulfatase N-terminal" evidence="7">
    <location>
        <begin position="27"/>
        <end position="380"/>
    </location>
</feature>
<dbReference type="Pfam" id="PF00884">
    <property type="entry name" value="Sulfatase"/>
    <property type="match status" value="1"/>
</dbReference>
<dbReference type="PANTHER" id="PTHR42693">
    <property type="entry name" value="ARYLSULFATASE FAMILY MEMBER"/>
    <property type="match status" value="1"/>
</dbReference>
<keyword evidence="6" id="KW-0106">Calcium</keyword>
<evidence type="ECO:0000256" key="5">
    <source>
        <dbReference type="ARBA" id="ARBA00022801"/>
    </source>
</evidence>
<dbReference type="GO" id="GO:0046872">
    <property type="term" value="F:metal ion binding"/>
    <property type="evidence" value="ECO:0007669"/>
    <property type="project" value="UniProtKB-KW"/>
</dbReference>
<evidence type="ECO:0000313" key="8">
    <source>
        <dbReference type="EMBL" id="EDM29320.1"/>
    </source>
</evidence>
<dbReference type="STRING" id="313628.LNTAR_23059"/>
<sequence>MDKKYFFAVLCALTLTCWADQTRPKKPNIVLILVDDLGWQDVKCYDIGAPSPMETPNLDALAKKGVKFWQAYSPAPVCAPSRAAILSGHHPARGEMTSVAGGFPPHAGHPTNSAQIQPWYSSRMPLKTFSLAEAMKAQGYRTGHSGKWHISKNHYAYPQPFHHGFDYSVHKRGVQVPMLPDRLSGFATNDPKDPYRLDENGMPFDQPQEGAMTFIKENQDKPFFLYYATWLVHSPLVMRSEALLKKYEKKLGLTLRDEHKKTWSKKGQSNPFYCAMVEQLDYYLGQVFTHLEETDDPRWPGHKLVENTYIIFTSDNGGMEGTSSEIYTDNYPLDHGKISIKEGGVRVPFIISGPGISQQAESQVMVNGLDLYPTILSLIGAPKPPGKKFDGCDLTPLLKNNVNKAELIVNSQGKVRDSLLWHFPQSQSASAIRIGDYKLIRYYNDNKAPELYRLYQGPKASPQRRDIEEKINLANQMPEKVQELNTQLANTIAEMGGRLPYGNPNFSGPLANKEKAPKVLSHQLIGDQVQFTYQSNGAQVVKADLMYTPNGGSRDEEWLRLSAKILDDNKVLVTLPAQTSHYYLNLIDENNFLAIYPELDNIQRRKLGSSFSTQALKADLAPLKKGPPINFQDEFTQIKKLKGKVFISEDFEAAELPTDLSFTQGLSLSKNDSASGSQSLQFFESKELKQDWMPMLSYGLKIPSMDINSQFLISFNFKLDEDKPGKLSLVLRDHSSGERRILTELTLEKGAIKANGRPVIPISPGVWYKFDLSFHTGSKNTHFFKLSATSANGDSLSAEIPYLQYHFNMPDLIGFVGLGNEGSSIYFDNLIIRTQD</sequence>